<evidence type="ECO:0000313" key="2">
    <source>
        <dbReference type="Proteomes" id="UP000031668"/>
    </source>
</evidence>
<organism evidence="1 2">
    <name type="scientific">Thelohanellus kitauei</name>
    <name type="common">Myxosporean</name>
    <dbReference type="NCBI Taxonomy" id="669202"/>
    <lineage>
        <taxon>Eukaryota</taxon>
        <taxon>Metazoa</taxon>
        <taxon>Cnidaria</taxon>
        <taxon>Myxozoa</taxon>
        <taxon>Myxosporea</taxon>
        <taxon>Bivalvulida</taxon>
        <taxon>Platysporina</taxon>
        <taxon>Myxobolidae</taxon>
        <taxon>Thelohanellus</taxon>
    </lineage>
</organism>
<comment type="caution">
    <text evidence="1">The sequence shown here is derived from an EMBL/GenBank/DDBJ whole genome shotgun (WGS) entry which is preliminary data.</text>
</comment>
<dbReference type="Proteomes" id="UP000031668">
    <property type="component" value="Unassembled WGS sequence"/>
</dbReference>
<name>A0A0C2J3Q9_THEKT</name>
<evidence type="ECO:0000313" key="1">
    <source>
        <dbReference type="EMBL" id="KII72504.1"/>
    </source>
</evidence>
<gene>
    <name evidence="1" type="ORF">RF11_16318</name>
</gene>
<reference evidence="1 2" key="1">
    <citation type="journal article" date="2014" name="Genome Biol. Evol.">
        <title>The genome of the myxosporean Thelohanellus kitauei shows adaptations to nutrient acquisition within its fish host.</title>
        <authorList>
            <person name="Yang Y."/>
            <person name="Xiong J."/>
            <person name="Zhou Z."/>
            <person name="Huo F."/>
            <person name="Miao W."/>
            <person name="Ran C."/>
            <person name="Liu Y."/>
            <person name="Zhang J."/>
            <person name="Feng J."/>
            <person name="Wang M."/>
            <person name="Wang M."/>
            <person name="Wang L."/>
            <person name="Yao B."/>
        </authorList>
    </citation>
    <scope>NUCLEOTIDE SEQUENCE [LARGE SCALE GENOMIC DNA]</scope>
    <source>
        <strain evidence="1">Wuqing</strain>
    </source>
</reference>
<accession>A0A0C2J3Q9</accession>
<keyword evidence="2" id="KW-1185">Reference proteome</keyword>
<protein>
    <submittedName>
        <fullName evidence="1">Uncharacterized protein</fullName>
    </submittedName>
</protein>
<dbReference type="EMBL" id="JWZT01001195">
    <property type="protein sequence ID" value="KII72504.1"/>
    <property type="molecule type" value="Genomic_DNA"/>
</dbReference>
<sequence>MSAILEFLVNFHTLLVKCARIPSLSSFISKSTTHDYTAAFYLCLKGKKDYVGHRSYREVKRTFKINTDACSLFQLARPSRLFILAALCDAILKSLLSDG</sequence>
<proteinExistence type="predicted"/>
<dbReference type="AlphaFoldDB" id="A0A0C2J3Q9"/>